<evidence type="ECO:0000313" key="2">
    <source>
        <dbReference type="EMBL" id="TGU70773.1"/>
    </source>
</evidence>
<dbReference type="Proteomes" id="UP000306416">
    <property type="component" value="Unassembled WGS sequence"/>
</dbReference>
<dbReference type="AlphaFoldDB" id="A0A4S1CC85"/>
<evidence type="ECO:0000259" key="1">
    <source>
        <dbReference type="PROSITE" id="PS50206"/>
    </source>
</evidence>
<dbReference type="PROSITE" id="PS50206">
    <property type="entry name" value="RHODANESE_3"/>
    <property type="match status" value="1"/>
</dbReference>
<dbReference type="InterPro" id="IPR036873">
    <property type="entry name" value="Rhodanese-like_dom_sf"/>
</dbReference>
<feature type="domain" description="Rhodanese" evidence="1">
    <location>
        <begin position="48"/>
        <end position="109"/>
    </location>
</feature>
<comment type="caution">
    <text evidence="2">The sequence shown here is derived from an EMBL/GenBank/DDBJ whole genome shotgun (WGS) entry which is preliminary data.</text>
</comment>
<dbReference type="Gene3D" id="3.40.250.10">
    <property type="entry name" value="Rhodanese-like domain"/>
    <property type="match status" value="1"/>
</dbReference>
<dbReference type="RefSeq" id="WP_135872094.1">
    <property type="nucleotide sequence ID" value="NZ_SRSC01000004.1"/>
</dbReference>
<dbReference type="SUPFAM" id="SSF52821">
    <property type="entry name" value="Rhodanese/Cell cycle control phosphatase"/>
    <property type="match status" value="1"/>
</dbReference>
<dbReference type="InterPro" id="IPR001763">
    <property type="entry name" value="Rhodanese-like_dom"/>
</dbReference>
<proteinExistence type="predicted"/>
<protein>
    <submittedName>
        <fullName evidence="2">Sulfurtransferase</fullName>
    </submittedName>
</protein>
<accession>A0A4S1CC85</accession>
<gene>
    <name evidence="2" type="ORF">E4633_17425</name>
</gene>
<name>A0A4S1CC85_9BACT</name>
<organism evidence="2 3">
    <name type="scientific">Geomonas terrae</name>
    <dbReference type="NCBI Taxonomy" id="2562681"/>
    <lineage>
        <taxon>Bacteria</taxon>
        <taxon>Pseudomonadati</taxon>
        <taxon>Thermodesulfobacteriota</taxon>
        <taxon>Desulfuromonadia</taxon>
        <taxon>Geobacterales</taxon>
        <taxon>Geobacteraceae</taxon>
        <taxon>Geomonas</taxon>
    </lineage>
</organism>
<sequence>MQRELAVSVDWLWERIKEGEPLFFIELHHPGDVELSVHKVRGALVANFDDVLRHLPELPRDRLVVICATVPGDEPALELALRLKEAGIEARALTGGVLEYLKAGLPAEERLAAREMTRNRGV</sequence>
<dbReference type="EMBL" id="SRSC01000004">
    <property type="protein sequence ID" value="TGU70773.1"/>
    <property type="molecule type" value="Genomic_DNA"/>
</dbReference>
<keyword evidence="3" id="KW-1185">Reference proteome</keyword>
<dbReference type="GO" id="GO:0016740">
    <property type="term" value="F:transferase activity"/>
    <property type="evidence" value="ECO:0007669"/>
    <property type="project" value="UniProtKB-KW"/>
</dbReference>
<keyword evidence="2" id="KW-0808">Transferase</keyword>
<reference evidence="2 3" key="1">
    <citation type="submission" date="2019-04" db="EMBL/GenBank/DDBJ databases">
        <title>Geobacter oryzae sp. nov., ferric-reducing bacteria isolated from paddy soil.</title>
        <authorList>
            <person name="Xu Z."/>
            <person name="Masuda Y."/>
            <person name="Itoh H."/>
            <person name="Senoo K."/>
        </authorList>
    </citation>
    <scope>NUCLEOTIDE SEQUENCE [LARGE SCALE GENOMIC DNA]</scope>
    <source>
        <strain evidence="2 3">Red111</strain>
    </source>
</reference>
<evidence type="ECO:0000313" key="3">
    <source>
        <dbReference type="Proteomes" id="UP000306416"/>
    </source>
</evidence>